<dbReference type="WBParaSite" id="HPLM_0002088401-mRNA-1">
    <property type="protein sequence ID" value="HPLM_0002088401-mRNA-1"/>
    <property type="gene ID" value="HPLM_0002088401"/>
</dbReference>
<evidence type="ECO:0000313" key="4">
    <source>
        <dbReference type="WBParaSite" id="HPLM_0002088401-mRNA-1"/>
    </source>
</evidence>
<gene>
    <name evidence="2" type="ORF">HPLM_LOCUS20876</name>
</gene>
<evidence type="ECO:0000313" key="2">
    <source>
        <dbReference type="EMBL" id="VDO86526.1"/>
    </source>
</evidence>
<dbReference type="Proteomes" id="UP000268014">
    <property type="component" value="Unassembled WGS sequence"/>
</dbReference>
<dbReference type="AlphaFoldDB" id="A0A0N4X942"/>
<feature type="signal peptide" evidence="1">
    <location>
        <begin position="1"/>
        <end position="16"/>
    </location>
</feature>
<protein>
    <submittedName>
        <fullName evidence="4">Secreted protein</fullName>
    </submittedName>
</protein>
<accession>A0A0N4X942</accession>
<evidence type="ECO:0000313" key="3">
    <source>
        <dbReference type="Proteomes" id="UP000268014"/>
    </source>
</evidence>
<sequence>MYFGNFLLVFPLLANAFEAFEEQNCPYGVCSEAPPPNLTIAPFGSGLCTGDDVIIEHILHDYNKLELPGGGHVKVSVEV</sequence>
<feature type="chain" id="PRO_5043124420" evidence="1">
    <location>
        <begin position="17"/>
        <end position="79"/>
    </location>
</feature>
<dbReference type="OrthoDB" id="442503at2759"/>
<keyword evidence="3" id="KW-1185">Reference proteome</keyword>
<keyword evidence="1" id="KW-0732">Signal</keyword>
<reference evidence="4" key="1">
    <citation type="submission" date="2017-02" db="UniProtKB">
        <authorList>
            <consortium name="WormBaseParasite"/>
        </authorList>
    </citation>
    <scope>IDENTIFICATION</scope>
</reference>
<proteinExistence type="predicted"/>
<reference evidence="2 3" key="2">
    <citation type="submission" date="2018-11" db="EMBL/GenBank/DDBJ databases">
        <authorList>
            <consortium name="Pathogen Informatics"/>
        </authorList>
    </citation>
    <scope>NUCLEOTIDE SEQUENCE [LARGE SCALE GENOMIC DNA]</scope>
    <source>
        <strain evidence="2 3">MHpl1</strain>
    </source>
</reference>
<evidence type="ECO:0000256" key="1">
    <source>
        <dbReference type="SAM" id="SignalP"/>
    </source>
</evidence>
<organism evidence="4">
    <name type="scientific">Haemonchus placei</name>
    <name type="common">Barber's pole worm</name>
    <dbReference type="NCBI Taxonomy" id="6290"/>
    <lineage>
        <taxon>Eukaryota</taxon>
        <taxon>Metazoa</taxon>
        <taxon>Ecdysozoa</taxon>
        <taxon>Nematoda</taxon>
        <taxon>Chromadorea</taxon>
        <taxon>Rhabditida</taxon>
        <taxon>Rhabditina</taxon>
        <taxon>Rhabditomorpha</taxon>
        <taxon>Strongyloidea</taxon>
        <taxon>Trichostrongylidae</taxon>
        <taxon>Haemonchus</taxon>
    </lineage>
</organism>
<dbReference type="EMBL" id="UZAF01022672">
    <property type="protein sequence ID" value="VDO86526.1"/>
    <property type="molecule type" value="Genomic_DNA"/>
</dbReference>
<name>A0A0N4X942_HAEPC</name>